<evidence type="ECO:0000256" key="3">
    <source>
        <dbReference type="ARBA" id="ARBA00013738"/>
    </source>
</evidence>
<dbReference type="PANTHER" id="PTHR14871:SF1">
    <property type="entry name" value="DYNEIN REGULATORY COMPLEX PROTEIN 9"/>
    <property type="match status" value="1"/>
</dbReference>
<dbReference type="SMART" id="SM00015">
    <property type="entry name" value="IQ"/>
    <property type="match status" value="1"/>
</dbReference>
<comment type="caution">
    <text evidence="11">The sequence shown here is derived from an EMBL/GenBank/DDBJ whole genome shotgun (WGS) entry which is preliminary data.</text>
</comment>
<keyword evidence="4" id="KW-0963">Cytoplasm</keyword>
<evidence type="ECO:0000256" key="2">
    <source>
        <dbReference type="ARBA" id="ARBA00008222"/>
    </source>
</evidence>
<reference evidence="11 12" key="1">
    <citation type="submission" date="2024-08" db="EMBL/GenBank/DDBJ databases">
        <authorList>
            <person name="Will J Nash"/>
            <person name="Angela Man"/>
            <person name="Seanna McTaggart"/>
            <person name="Kendall Baker"/>
            <person name="Tom Barker"/>
            <person name="Leah Catchpole"/>
            <person name="Alex Durrant"/>
            <person name="Karim Gharbi"/>
            <person name="Naomi Irish"/>
            <person name="Gemy Kaithakottil"/>
            <person name="Debby Ku"/>
            <person name="Aaliyah Providence"/>
            <person name="Felix Shaw"/>
            <person name="David Swarbreck"/>
            <person name="Chris Watkins"/>
            <person name="Ann M. McCartney"/>
            <person name="Giulio Formenti"/>
            <person name="Alice Mouton"/>
            <person name="Noel Vella"/>
            <person name="Bjorn M von Reumont"/>
            <person name="Adriana Vella"/>
            <person name="Wilfried Haerty"/>
        </authorList>
    </citation>
    <scope>NUCLEOTIDE SEQUENCE [LARGE SCALE GENOMIC DNA]</scope>
</reference>
<dbReference type="CDD" id="cd23766">
    <property type="entry name" value="IQCG"/>
    <property type="match status" value="1"/>
</dbReference>
<keyword evidence="5" id="KW-0282">Flagellum</keyword>
<sequence>MTMLAANSSSRFPAAERPTILATLDEFTNALAIYHNTLKKHTQHDNDILDDCLLFDVNDLEVSSPEEITRMKEAKERTIARKIYENSLYMTKIMEELKEEIREQGTFEILTKEIEKIVLREKEEKALLLEQERLTKTVVQLQKIIAEEKVANEQSKKRILNELSEEQCNIEKVKLIADAELEYVTEWEKARYEQNSLRRDMEIEKLEKILNVQRMREKNEQRIYDELTRFLLQETAMLEKKTKEWEKRYDSEKQMYEKEIQHLHSEIKTRRKEFDELKEEYRCNQEFIDMYLAEKEAVRSEMEQRERMQKSAIKIQAWWRGVMVRRKLGPYRPAEKKKKRQTKAKK</sequence>
<keyword evidence="12" id="KW-1185">Reference proteome</keyword>
<dbReference type="Gene3D" id="1.20.5.190">
    <property type="match status" value="1"/>
</dbReference>
<proteinExistence type="inferred from homology"/>
<evidence type="ECO:0000256" key="8">
    <source>
        <dbReference type="ARBA" id="ARBA00023273"/>
    </source>
</evidence>
<dbReference type="PANTHER" id="PTHR14871">
    <property type="entry name" value="DYNEIN REGULATORY COMPLEX PROTEIN 9"/>
    <property type="match status" value="1"/>
</dbReference>
<name>A0ABP1PHX0_XYLVO</name>
<accession>A0ABP1PHX0</accession>
<evidence type="ECO:0000256" key="1">
    <source>
        <dbReference type="ARBA" id="ARBA00004611"/>
    </source>
</evidence>
<evidence type="ECO:0000256" key="6">
    <source>
        <dbReference type="ARBA" id="ARBA00023069"/>
    </source>
</evidence>
<keyword evidence="6" id="KW-0969">Cilium</keyword>
<evidence type="ECO:0000256" key="7">
    <source>
        <dbReference type="ARBA" id="ARBA00023212"/>
    </source>
</evidence>
<keyword evidence="8" id="KW-0966">Cell projection</keyword>
<evidence type="ECO:0000256" key="5">
    <source>
        <dbReference type="ARBA" id="ARBA00022846"/>
    </source>
</evidence>
<keyword evidence="10" id="KW-0175">Coiled coil</keyword>
<dbReference type="InterPro" id="IPR000048">
    <property type="entry name" value="IQ_motif_EF-hand-BS"/>
</dbReference>
<dbReference type="Proteomes" id="UP001642520">
    <property type="component" value="Unassembled WGS sequence"/>
</dbReference>
<organism evidence="11 12">
    <name type="scientific">Xylocopa violacea</name>
    <name type="common">Violet carpenter bee</name>
    <name type="synonym">Apis violacea</name>
    <dbReference type="NCBI Taxonomy" id="135666"/>
    <lineage>
        <taxon>Eukaryota</taxon>
        <taxon>Metazoa</taxon>
        <taxon>Ecdysozoa</taxon>
        <taxon>Arthropoda</taxon>
        <taxon>Hexapoda</taxon>
        <taxon>Insecta</taxon>
        <taxon>Pterygota</taxon>
        <taxon>Neoptera</taxon>
        <taxon>Endopterygota</taxon>
        <taxon>Hymenoptera</taxon>
        <taxon>Apocrita</taxon>
        <taxon>Aculeata</taxon>
        <taxon>Apoidea</taxon>
        <taxon>Anthophila</taxon>
        <taxon>Apidae</taxon>
        <taxon>Xylocopa</taxon>
        <taxon>Xylocopa</taxon>
    </lineage>
</organism>
<evidence type="ECO:0000313" key="12">
    <source>
        <dbReference type="Proteomes" id="UP001642520"/>
    </source>
</evidence>
<comment type="similarity">
    <text evidence="2">Belongs to the DRC9 family.</text>
</comment>
<evidence type="ECO:0000313" key="11">
    <source>
        <dbReference type="EMBL" id="CAL7952208.1"/>
    </source>
</evidence>
<evidence type="ECO:0000256" key="9">
    <source>
        <dbReference type="ARBA" id="ARBA00032183"/>
    </source>
</evidence>
<comment type="subcellular location">
    <subcellularLocation>
        <location evidence="1">Cytoplasm</location>
        <location evidence="1">Cytoskeleton</location>
        <location evidence="1">Flagellum axoneme</location>
    </subcellularLocation>
</comment>
<evidence type="ECO:0000256" key="4">
    <source>
        <dbReference type="ARBA" id="ARBA00022490"/>
    </source>
</evidence>
<gene>
    <name evidence="11" type="ORF">XYLVIOL_LOCUS10936</name>
</gene>
<protein>
    <recommendedName>
        <fullName evidence="3">Dynein regulatory complex protein 9</fullName>
    </recommendedName>
    <alternativeName>
        <fullName evidence="9">IQ domain-containing protein G</fullName>
    </alternativeName>
</protein>
<evidence type="ECO:0000256" key="10">
    <source>
        <dbReference type="SAM" id="Coils"/>
    </source>
</evidence>
<dbReference type="InterPro" id="IPR042618">
    <property type="entry name" value="IQCG"/>
</dbReference>
<keyword evidence="7" id="KW-0206">Cytoskeleton</keyword>
<feature type="coiled-coil region" evidence="10">
    <location>
        <begin position="253"/>
        <end position="280"/>
    </location>
</feature>
<dbReference type="EMBL" id="CAXAJV020001301">
    <property type="protein sequence ID" value="CAL7952208.1"/>
    <property type="molecule type" value="Genomic_DNA"/>
</dbReference>
<dbReference type="PROSITE" id="PS50096">
    <property type="entry name" value="IQ"/>
    <property type="match status" value="1"/>
</dbReference>
<dbReference type="Pfam" id="PF00612">
    <property type="entry name" value="IQ"/>
    <property type="match status" value="1"/>
</dbReference>